<sequence>MSTLADPTFLFSEFGRKLGLPDLKLDDNNAIRLTFDDIVIDAQYDPDKRHLILLSVIGNLPAAVDTERYANLLEVNLAGLLVGTGAIGLDRQENRLIYADHLSFEGLEQAAFEEFFRQSVNVAEAWRNLISSREFTADARPDAVSAGEQLASLRV</sequence>
<dbReference type="EMBL" id="JAASQI010000003">
    <property type="protein sequence ID" value="NIJ57692.1"/>
    <property type="molecule type" value="Genomic_DNA"/>
</dbReference>
<protein>
    <submittedName>
        <fullName evidence="1">Uncharacterized protein</fullName>
    </submittedName>
</protein>
<dbReference type="RefSeq" id="WP_166950564.1">
    <property type="nucleotide sequence ID" value="NZ_JAASQI010000003.1"/>
</dbReference>
<gene>
    <name evidence="1" type="ORF">FHS82_001528</name>
</gene>
<name>A0ABX0UXM0_9HYPH</name>
<dbReference type="SUPFAM" id="SSF69635">
    <property type="entry name" value="Type III secretory system chaperone-like"/>
    <property type="match status" value="1"/>
</dbReference>
<organism evidence="1 2">
    <name type="scientific">Pseudochelatococcus lubricantis</name>
    <dbReference type="NCBI Taxonomy" id="1538102"/>
    <lineage>
        <taxon>Bacteria</taxon>
        <taxon>Pseudomonadati</taxon>
        <taxon>Pseudomonadota</taxon>
        <taxon>Alphaproteobacteria</taxon>
        <taxon>Hyphomicrobiales</taxon>
        <taxon>Chelatococcaceae</taxon>
        <taxon>Pseudochelatococcus</taxon>
    </lineage>
</organism>
<accession>A0ABX0UXM0</accession>
<dbReference type="CDD" id="cd16364">
    <property type="entry name" value="T3SC_I-like"/>
    <property type="match status" value="1"/>
</dbReference>
<comment type="caution">
    <text evidence="1">The sequence shown here is derived from an EMBL/GenBank/DDBJ whole genome shotgun (WGS) entry which is preliminary data.</text>
</comment>
<dbReference type="Proteomes" id="UP001429580">
    <property type="component" value="Unassembled WGS sequence"/>
</dbReference>
<evidence type="ECO:0000313" key="2">
    <source>
        <dbReference type="Proteomes" id="UP001429580"/>
    </source>
</evidence>
<evidence type="ECO:0000313" key="1">
    <source>
        <dbReference type="EMBL" id="NIJ57692.1"/>
    </source>
</evidence>
<dbReference type="InterPro" id="IPR010261">
    <property type="entry name" value="Tir_chaperone"/>
</dbReference>
<proteinExistence type="predicted"/>
<reference evidence="1 2" key="1">
    <citation type="submission" date="2020-03" db="EMBL/GenBank/DDBJ databases">
        <title>Genomic Encyclopedia of Type Strains, Phase IV (KMG-IV): sequencing the most valuable type-strain genomes for metagenomic binning, comparative biology and taxonomic classification.</title>
        <authorList>
            <person name="Goeker M."/>
        </authorList>
    </citation>
    <scope>NUCLEOTIDE SEQUENCE [LARGE SCALE GENOMIC DNA]</scope>
    <source>
        <strain evidence="1 2">DSM 103870</strain>
    </source>
</reference>
<dbReference type="Gene3D" id="3.30.1460.10">
    <property type="match status" value="1"/>
</dbReference>
<dbReference type="Pfam" id="PF05932">
    <property type="entry name" value="CesT"/>
    <property type="match status" value="1"/>
</dbReference>
<keyword evidence="2" id="KW-1185">Reference proteome</keyword>